<evidence type="ECO:0000256" key="16">
    <source>
        <dbReference type="SAM" id="MobiDB-lite"/>
    </source>
</evidence>
<reference evidence="19 20" key="1">
    <citation type="submission" date="2023-01" db="EMBL/GenBank/DDBJ databases">
        <title>Draft genome sequence of Nocardiopsis sp. RSe5-2 isolated from halophytes.</title>
        <authorList>
            <person name="Duangmal K."/>
            <person name="Chantavorakit T."/>
        </authorList>
    </citation>
    <scope>NUCLEOTIDE SEQUENCE [LARGE SCALE GENOMIC DNA]</scope>
    <source>
        <strain evidence="19 20">RSe5-2</strain>
    </source>
</reference>
<dbReference type="Pfam" id="PF00580">
    <property type="entry name" value="UvrD-helicase"/>
    <property type="match status" value="1"/>
</dbReference>
<evidence type="ECO:0000256" key="13">
    <source>
        <dbReference type="ARBA" id="ARBA00034808"/>
    </source>
</evidence>
<evidence type="ECO:0000256" key="11">
    <source>
        <dbReference type="ARBA" id="ARBA00023235"/>
    </source>
</evidence>
<evidence type="ECO:0000313" key="19">
    <source>
        <dbReference type="EMBL" id="MDA2810042.1"/>
    </source>
</evidence>
<evidence type="ECO:0000256" key="14">
    <source>
        <dbReference type="ARBA" id="ARBA00048988"/>
    </source>
</evidence>
<keyword evidence="10" id="KW-0234">DNA repair</keyword>
<dbReference type="CDD" id="cd17932">
    <property type="entry name" value="DEXQc_UvrD"/>
    <property type="match status" value="1"/>
</dbReference>
<feature type="binding site" evidence="15">
    <location>
        <begin position="58"/>
        <end position="65"/>
    </location>
    <ligand>
        <name>ATP</name>
        <dbReference type="ChEBI" id="CHEBI:30616"/>
    </ligand>
</feature>
<gene>
    <name evidence="19" type="ORF">O4J56_05275</name>
</gene>
<evidence type="ECO:0000256" key="10">
    <source>
        <dbReference type="ARBA" id="ARBA00023204"/>
    </source>
</evidence>
<evidence type="ECO:0000256" key="6">
    <source>
        <dbReference type="ARBA" id="ARBA00022806"/>
    </source>
</evidence>
<dbReference type="InterPro" id="IPR027417">
    <property type="entry name" value="P-loop_NTPase"/>
</dbReference>
<dbReference type="InterPro" id="IPR013986">
    <property type="entry name" value="DExx_box_DNA_helicase_dom_sf"/>
</dbReference>
<dbReference type="InterPro" id="IPR038726">
    <property type="entry name" value="PDDEXK_AddAB-type"/>
</dbReference>
<feature type="domain" description="UvrD-like helicase ATP-binding" evidence="17">
    <location>
        <begin position="37"/>
        <end position="363"/>
    </location>
</feature>
<evidence type="ECO:0000256" key="9">
    <source>
        <dbReference type="ARBA" id="ARBA00023125"/>
    </source>
</evidence>
<keyword evidence="6 15" id="KW-0347">Helicase</keyword>
<comment type="catalytic activity">
    <reaction evidence="14">
        <text>ATP + H2O = ADP + phosphate + H(+)</text>
        <dbReference type="Rhea" id="RHEA:13065"/>
        <dbReference type="ChEBI" id="CHEBI:15377"/>
        <dbReference type="ChEBI" id="CHEBI:15378"/>
        <dbReference type="ChEBI" id="CHEBI:30616"/>
        <dbReference type="ChEBI" id="CHEBI:43474"/>
        <dbReference type="ChEBI" id="CHEBI:456216"/>
        <dbReference type="EC" id="5.6.2.4"/>
    </reaction>
</comment>
<evidence type="ECO:0000259" key="17">
    <source>
        <dbReference type="PROSITE" id="PS51198"/>
    </source>
</evidence>
<dbReference type="Gene3D" id="1.10.10.160">
    <property type="match status" value="1"/>
</dbReference>
<feature type="region of interest" description="Disordered" evidence="16">
    <location>
        <begin position="854"/>
        <end position="886"/>
    </location>
</feature>
<keyword evidence="5 15" id="KW-0378">Hydrolase</keyword>
<dbReference type="PANTHER" id="PTHR11070:SF55">
    <property type="entry name" value="DNA 3'-5' HELICASE"/>
    <property type="match status" value="1"/>
</dbReference>
<keyword evidence="3 15" id="KW-0547">Nucleotide-binding</keyword>
<dbReference type="Pfam" id="PF13361">
    <property type="entry name" value="UvrD_C"/>
    <property type="match status" value="2"/>
</dbReference>
<evidence type="ECO:0000313" key="20">
    <source>
        <dbReference type="Proteomes" id="UP001527866"/>
    </source>
</evidence>
<dbReference type="InterPro" id="IPR011604">
    <property type="entry name" value="PDDEXK-like_dom_sf"/>
</dbReference>
<evidence type="ECO:0000256" key="12">
    <source>
        <dbReference type="ARBA" id="ARBA00034617"/>
    </source>
</evidence>
<dbReference type="EMBL" id="JAQFWQ010000009">
    <property type="protein sequence ID" value="MDA2810042.1"/>
    <property type="molecule type" value="Genomic_DNA"/>
</dbReference>
<evidence type="ECO:0000256" key="5">
    <source>
        <dbReference type="ARBA" id="ARBA00022801"/>
    </source>
</evidence>
<protein>
    <recommendedName>
        <fullName evidence="13">DNA 3'-5' helicase</fullName>
        <ecNumber evidence="13">5.6.2.4</ecNumber>
    </recommendedName>
</protein>
<evidence type="ECO:0000256" key="2">
    <source>
        <dbReference type="ARBA" id="ARBA00022722"/>
    </source>
</evidence>
<feature type="compositionally biased region" description="Gly residues" evidence="16">
    <location>
        <begin position="551"/>
        <end position="568"/>
    </location>
</feature>
<dbReference type="Proteomes" id="UP001527866">
    <property type="component" value="Unassembled WGS sequence"/>
</dbReference>
<keyword evidence="4" id="KW-0227">DNA damage</keyword>
<dbReference type="SUPFAM" id="SSF52540">
    <property type="entry name" value="P-loop containing nucleoside triphosphate hydrolases"/>
    <property type="match status" value="1"/>
</dbReference>
<dbReference type="InterPro" id="IPR000212">
    <property type="entry name" value="DNA_helicase_UvrD/REP"/>
</dbReference>
<feature type="domain" description="UvrD-like helicase C-terminal" evidence="18">
    <location>
        <begin position="364"/>
        <end position="727"/>
    </location>
</feature>
<evidence type="ECO:0000259" key="18">
    <source>
        <dbReference type="PROSITE" id="PS51217"/>
    </source>
</evidence>
<dbReference type="PANTHER" id="PTHR11070">
    <property type="entry name" value="UVRD / RECB / PCRA DNA HELICASE FAMILY MEMBER"/>
    <property type="match status" value="1"/>
</dbReference>
<evidence type="ECO:0000256" key="7">
    <source>
        <dbReference type="ARBA" id="ARBA00022839"/>
    </source>
</evidence>
<evidence type="ECO:0000256" key="3">
    <source>
        <dbReference type="ARBA" id="ARBA00022741"/>
    </source>
</evidence>
<name>A0ABT4U0Z9_9ACTN</name>
<feature type="region of interest" description="Disordered" evidence="16">
    <location>
        <begin position="1"/>
        <end position="22"/>
    </location>
</feature>
<dbReference type="PROSITE" id="PS51198">
    <property type="entry name" value="UVRD_HELICASE_ATP_BIND"/>
    <property type="match status" value="1"/>
</dbReference>
<dbReference type="PROSITE" id="PS51217">
    <property type="entry name" value="UVRD_HELICASE_CTER"/>
    <property type="match status" value="1"/>
</dbReference>
<dbReference type="InterPro" id="IPR014016">
    <property type="entry name" value="UvrD-like_ATP-bd"/>
</dbReference>
<feature type="region of interest" description="Disordered" evidence="16">
    <location>
        <begin position="544"/>
        <end position="573"/>
    </location>
</feature>
<proteinExistence type="inferred from homology"/>
<comment type="similarity">
    <text evidence="1">Belongs to the helicase family. UvrD subfamily.</text>
</comment>
<comment type="caution">
    <text evidence="19">The sequence shown here is derived from an EMBL/GenBank/DDBJ whole genome shotgun (WGS) entry which is preliminary data.</text>
</comment>
<dbReference type="EC" id="5.6.2.4" evidence="13"/>
<comment type="catalytic activity">
    <reaction evidence="12">
        <text>Couples ATP hydrolysis with the unwinding of duplex DNA by translocating in the 3'-5' direction.</text>
        <dbReference type="EC" id="5.6.2.4"/>
    </reaction>
</comment>
<dbReference type="Gene3D" id="3.40.50.300">
    <property type="entry name" value="P-loop containing nucleotide triphosphate hydrolases"/>
    <property type="match status" value="3"/>
</dbReference>
<evidence type="ECO:0000256" key="4">
    <source>
        <dbReference type="ARBA" id="ARBA00022763"/>
    </source>
</evidence>
<evidence type="ECO:0000256" key="15">
    <source>
        <dbReference type="PROSITE-ProRule" id="PRU00560"/>
    </source>
</evidence>
<dbReference type="InterPro" id="IPR014017">
    <property type="entry name" value="DNA_helicase_UvrD-like_C"/>
</dbReference>
<dbReference type="InterPro" id="IPR011335">
    <property type="entry name" value="Restrct_endonuc-II-like"/>
</dbReference>
<evidence type="ECO:0000256" key="1">
    <source>
        <dbReference type="ARBA" id="ARBA00009922"/>
    </source>
</evidence>
<sequence>MSGAWEADAQEAEEAGAPARPRRILTPAEIARLLGQPEPTAEQAQVISSPLGPSVVVAGAGSGKSETMAGRVVWLVANGHVRPEQVLGLTFTRKAVSELAERVRKRLDQLRAVDQVPAEVLDGEPEVATYNAYAARLVADHALREAVEPSTRLLSVGQSWQLAAQAVAAYDGPMDAVNVAPATVTDRVLALAGDLADHLRTPDDVRGVGRWIRERAAALPARERTKDTTGALEDAQAAREQLLPLVERYTAAKQGLEAMDFGDQVALAARIAERHPEVGMAERSRYRVVLLDEYQDTSHAQLMLLRALFGGGHPVTAVGDPCQSIYGWRGASAGSLKSFPTDFPEGPGRPAPVRALATSFRNGERVLSVATRMSGPLRGEGAQVPVLHPGPARRGRGAVTCALLRTETEESAWIAQMVEAALQECADGTAPDGRPWPQGEGGSGLTPGGVAVLCRKRSQFTSVREALEARGIPVEIVGLGGLMTVPEVRDVIAALRVVHDPSAGNELARLLTGPRLRLGPRDLVALGERAAELVREARRDLRGEAARAPGADGGAGDGAGVDGAGADGAGDRAADGASLGENLLRDTVLDLTAESGSLVDALDDLGPTERYSEAGYERLALLASELRGLRKLAGQPLPDLIAEVERALGMDIEVAARPGRDPMSARADLDAFMDAAVRFAGNTDDPTLAAFLTYLRSAEGAERGLQPGERVGTGDTVKLMTVHAAKGLQWPLVVVPGLAGEGGRSSVFPTSPRESGGWVRHAHRLPYPLRGDAAGLPRLDDVDKASVKAIKEAEKERHLLEERRLAYVAVTRASFALVCTGHWWGRDSASKRGPSPFLEEVREACEAGAGRVAVWAPPPDDGEENPQTSGEEPVEWPLPPEEFTGAPARRHRGLVEGAALVERAAVEGGAWAEALERSPLSARARKRLDGWERDTELLLAHRAADPGGGGPVEVELPAHLSVSSLVVLARDPEALARRIRRPMPRPPAPHTRRGTAFHAWLEQRHGQQSLLGPDELPGAADETAGDDEDLEELRRRFEESEWGGRVPLDVEVPFETVIGDRLVRGRMDAVFHDADTGRYDVVDWKTGRPPESGRERAAVAVQLAAYRVAWAELAGVPLEEVGAAFHYVRAGTTVRPADLPDSDGLAELLNRVPESGEG</sequence>
<dbReference type="Pfam" id="PF12705">
    <property type="entry name" value="PDDEXK_1"/>
    <property type="match status" value="1"/>
</dbReference>
<dbReference type="SUPFAM" id="SSF52980">
    <property type="entry name" value="Restriction endonuclease-like"/>
    <property type="match status" value="1"/>
</dbReference>
<dbReference type="RefSeq" id="WP_270683972.1">
    <property type="nucleotide sequence ID" value="NZ_JAQFWQ010000009.1"/>
</dbReference>
<accession>A0ABT4U0Z9</accession>
<feature type="region of interest" description="Disordered" evidence="16">
    <location>
        <begin position="1009"/>
        <end position="1029"/>
    </location>
</feature>
<keyword evidence="11" id="KW-0413">Isomerase</keyword>
<dbReference type="Gene3D" id="3.90.320.10">
    <property type="match status" value="1"/>
</dbReference>
<organism evidence="19 20">
    <name type="scientific">Nocardiopsis endophytica</name>
    <dbReference type="NCBI Taxonomy" id="3018445"/>
    <lineage>
        <taxon>Bacteria</taxon>
        <taxon>Bacillati</taxon>
        <taxon>Actinomycetota</taxon>
        <taxon>Actinomycetes</taxon>
        <taxon>Streptosporangiales</taxon>
        <taxon>Nocardiopsidaceae</taxon>
        <taxon>Nocardiopsis</taxon>
    </lineage>
</organism>
<evidence type="ECO:0000256" key="8">
    <source>
        <dbReference type="ARBA" id="ARBA00022840"/>
    </source>
</evidence>
<keyword evidence="9" id="KW-0238">DNA-binding</keyword>
<keyword evidence="8 15" id="KW-0067">ATP-binding</keyword>
<keyword evidence="2" id="KW-0540">Nuclease</keyword>
<keyword evidence="7" id="KW-0269">Exonuclease</keyword>
<keyword evidence="20" id="KW-1185">Reference proteome</keyword>
<dbReference type="Gene3D" id="1.10.486.10">
    <property type="entry name" value="PCRA, domain 4"/>
    <property type="match status" value="1"/>
</dbReference>